<dbReference type="EMBL" id="NWUJ01000005">
    <property type="protein sequence ID" value="PFH35232.1"/>
    <property type="molecule type" value="Genomic_DNA"/>
</dbReference>
<evidence type="ECO:0000313" key="3">
    <source>
        <dbReference type="Proteomes" id="UP000224006"/>
    </source>
</evidence>
<dbReference type="VEuPathDB" id="ToxoDB:BESB_061190"/>
<keyword evidence="3" id="KW-1185">Reference proteome</keyword>
<dbReference type="AlphaFoldDB" id="A0A2A9MIL7"/>
<feature type="region of interest" description="Disordered" evidence="1">
    <location>
        <begin position="328"/>
        <end position="365"/>
    </location>
</feature>
<name>A0A2A9MIL7_BESBE</name>
<sequence>MLRLQRYKDEIAETLLSQAGVLADVGLEDKSVMDLRGLSSHEFAHRLAHERRERAAVQIALKDSQHGHAFCERLLHQARKQITVLRELLRHVSNGHAIVVDGELVEPPPEPPLAAPITLTAETHISEGNRSFEPLKRPDGAPADLSDAVSFALLRSEVAALRKESHQRDMEDEQHEAALSHARVEATLLRQRNTALTEELRACLAQLDEAKSSLEECATLRNKLQDVELWAGRMQETHQAELKNLRGAQELRLQQLAMQYTAEKNEQLREAHDANQQVKEECCGLQKEVAKLKLRLQRIREMTRRHHVLQAHFHETLDSWAKCLGGTEGPDDTPYSNGQLRRAGASALGDPPSEEGGGHPADRPRVACAPVVQAARGRGRKQGPATNQNENSGRLVAADCARSEVRKPGYVRLDAVRPVLETLLQVCVHLGVAEQQLIERDPGEPYGASLFPSAPISSLDPMSGFTPRAPSLAVLQGQRLVILHLYSLLGASCTAARGSAPPAASSSLDASISYASLSQTCRVRNAAELSALLGLSGQAGTCSRCAAADLARRALCKLPLDKRTLHTELDRGAQRLQSLLQRTLQELATARCAQAMLEERVSELPPSRHPALFESSRPLSCESALRRTHDELSLRGIPPDPADSVAVFCGTQTPLSPLRAGPLLSLVQCTAAEAAAALEKADAVAESLAVKLGAIFSISGLAPETRGVRPGGRLAASAHVPSHAALRLHGRSDQRPSLRWPAASPAGPADPLGATPAAKRPGRSLQRNPAVGSLRRARGCVNGPPQVESFLTQLRTACGPRVGRQQRVAQRCGRRSESGSREARRPASPSTAADALLARGHSDDIRTARSTAAATEDSAEFSPCESCSELAPWRQGHYPARDRISPGVPKVPCLGRECHQHQNSGACLSPTTPVRPLSSRRPAQRRSLSTPARVFPCKSECSCRVCGDSDVEARRDLRASSSRYRKAASRFWSPRLQSLGASCGCVDGSASGCKHASSSLQTRVAVRSPPSLLHAPDGDWRFRRSRPSSSGRLSPLSFCRDLARPPSSRLVAHFVPNRPKWLPAPLLSPSSLSSGSPARLWPWRRSAGAHSPLLSLPQPRINTGALGSGSLARLGGRGGERNPHAACSGCADASPAEPSPTPPQREESRPAAERRWRLTRPGASDKTCGGGGGRGRGRERVAGVPLTCNSSS</sequence>
<feature type="compositionally biased region" description="Basic and acidic residues" evidence="1">
    <location>
        <begin position="356"/>
        <end position="365"/>
    </location>
</feature>
<dbReference type="Proteomes" id="UP000224006">
    <property type="component" value="Chromosome V"/>
</dbReference>
<dbReference type="KEGG" id="bbes:BESB_061190"/>
<proteinExistence type="predicted"/>
<evidence type="ECO:0000256" key="1">
    <source>
        <dbReference type="SAM" id="MobiDB-lite"/>
    </source>
</evidence>
<feature type="region of interest" description="Disordered" evidence="1">
    <location>
        <begin position="730"/>
        <end position="779"/>
    </location>
</feature>
<accession>A0A2A9MIL7</accession>
<feature type="compositionally biased region" description="Basic and acidic residues" evidence="1">
    <location>
        <begin position="1144"/>
        <end position="1156"/>
    </location>
</feature>
<evidence type="ECO:0000313" key="2">
    <source>
        <dbReference type="EMBL" id="PFH35232.1"/>
    </source>
</evidence>
<gene>
    <name evidence="2" type="ORF">BESB_061190</name>
</gene>
<feature type="region of interest" description="Disordered" evidence="1">
    <location>
        <begin position="800"/>
        <end position="832"/>
    </location>
</feature>
<feature type="region of interest" description="Disordered" evidence="1">
    <location>
        <begin position="374"/>
        <end position="393"/>
    </location>
</feature>
<dbReference type="GeneID" id="40311047"/>
<reference evidence="2 3" key="1">
    <citation type="submission" date="2017-09" db="EMBL/GenBank/DDBJ databases">
        <title>Genome sequencing of Besnoitia besnoiti strain Bb-Ger1.</title>
        <authorList>
            <person name="Schares G."/>
            <person name="Venepally P."/>
            <person name="Lorenzi H.A."/>
        </authorList>
    </citation>
    <scope>NUCLEOTIDE SEQUENCE [LARGE SCALE GENOMIC DNA]</scope>
    <source>
        <strain evidence="2 3">Bb-Ger1</strain>
    </source>
</reference>
<comment type="caution">
    <text evidence="2">The sequence shown here is derived from an EMBL/GenBank/DDBJ whole genome shotgun (WGS) entry which is preliminary data.</text>
</comment>
<feature type="compositionally biased region" description="Basic and acidic residues" evidence="1">
    <location>
        <begin position="814"/>
        <end position="825"/>
    </location>
</feature>
<dbReference type="RefSeq" id="XP_029219241.1">
    <property type="nucleotide sequence ID" value="XM_029364533.1"/>
</dbReference>
<organism evidence="2 3">
    <name type="scientific">Besnoitia besnoiti</name>
    <name type="common">Apicomplexan protozoan</name>
    <dbReference type="NCBI Taxonomy" id="94643"/>
    <lineage>
        <taxon>Eukaryota</taxon>
        <taxon>Sar</taxon>
        <taxon>Alveolata</taxon>
        <taxon>Apicomplexa</taxon>
        <taxon>Conoidasida</taxon>
        <taxon>Coccidia</taxon>
        <taxon>Eucoccidiorida</taxon>
        <taxon>Eimeriorina</taxon>
        <taxon>Sarcocystidae</taxon>
        <taxon>Besnoitia</taxon>
    </lineage>
</organism>
<protein>
    <submittedName>
        <fullName evidence="2">Uncharacterized protein</fullName>
    </submittedName>
</protein>
<feature type="region of interest" description="Disordered" evidence="1">
    <location>
        <begin position="1107"/>
        <end position="1192"/>
    </location>
</feature>